<gene>
    <name evidence="1" type="ORF">CMQ_2538</name>
</gene>
<dbReference type="OrthoDB" id="449382at2759"/>
<evidence type="ECO:0000313" key="1">
    <source>
        <dbReference type="EMBL" id="EFX02609.1"/>
    </source>
</evidence>
<proteinExistence type="predicted"/>
<name>F0XI08_GROCL</name>
<dbReference type="InterPro" id="IPR016130">
    <property type="entry name" value="Tyr_Pase_AS"/>
</dbReference>
<reference evidence="1 2" key="1">
    <citation type="journal article" date="2011" name="Proc. Natl. Acad. Sci. U.S.A.">
        <title>Genome and transcriptome analyses of the mountain pine beetle-fungal symbiont Grosmannia clavigera, a lodgepole pine pathogen.</title>
        <authorList>
            <person name="DiGuistini S."/>
            <person name="Wang Y."/>
            <person name="Liao N.Y."/>
            <person name="Taylor G."/>
            <person name="Tanguay P."/>
            <person name="Feau N."/>
            <person name="Henrissat B."/>
            <person name="Chan S.K."/>
            <person name="Hesse-Orce U."/>
            <person name="Alamouti S.M."/>
            <person name="Tsui C.K.M."/>
            <person name="Docking R.T."/>
            <person name="Levasseur A."/>
            <person name="Haridas S."/>
            <person name="Robertson G."/>
            <person name="Birol I."/>
            <person name="Holt R.A."/>
            <person name="Marra M.A."/>
            <person name="Hamelin R.C."/>
            <person name="Hirst M."/>
            <person name="Jones S.J.M."/>
            <person name="Bohlmann J."/>
            <person name="Breuil C."/>
        </authorList>
    </citation>
    <scope>NUCLEOTIDE SEQUENCE [LARGE SCALE GENOMIC DNA]</scope>
    <source>
        <strain evidence="2">kw1407 / UAMH 11150</strain>
    </source>
</reference>
<dbReference type="HOGENOM" id="CLU_576253_0_0_1"/>
<dbReference type="Gene3D" id="3.90.190.10">
    <property type="entry name" value="Protein tyrosine phosphatase superfamily"/>
    <property type="match status" value="1"/>
</dbReference>
<dbReference type="RefSeq" id="XP_014172091.1">
    <property type="nucleotide sequence ID" value="XM_014316616.1"/>
</dbReference>
<accession>F0XI08</accession>
<dbReference type="STRING" id="655863.F0XI08"/>
<dbReference type="GO" id="GO:0004721">
    <property type="term" value="F:phosphoprotein phosphatase activity"/>
    <property type="evidence" value="ECO:0007669"/>
    <property type="project" value="InterPro"/>
</dbReference>
<evidence type="ECO:0000313" key="2">
    <source>
        <dbReference type="Proteomes" id="UP000007796"/>
    </source>
</evidence>
<keyword evidence="2" id="KW-1185">Reference proteome</keyword>
<dbReference type="SUPFAM" id="SSF52799">
    <property type="entry name" value="(Phosphotyrosine protein) phosphatases II"/>
    <property type="match status" value="1"/>
</dbReference>
<dbReference type="PANTHER" id="PTHR31126">
    <property type="entry name" value="TYROSINE-PROTEIN PHOSPHATASE"/>
    <property type="match status" value="1"/>
</dbReference>
<dbReference type="PANTHER" id="PTHR31126:SF73">
    <property type="entry name" value="TYROSINE SPECIFIC PROTEIN PHOSPHATASES DOMAIN-CONTAINING PROTEIN"/>
    <property type="match status" value="1"/>
</dbReference>
<dbReference type="eggNOG" id="ENOG502S0PE">
    <property type="taxonomic scope" value="Eukaryota"/>
</dbReference>
<dbReference type="EMBL" id="GL629769">
    <property type="protein sequence ID" value="EFX02609.1"/>
    <property type="molecule type" value="Genomic_DNA"/>
</dbReference>
<evidence type="ECO:0008006" key="3">
    <source>
        <dbReference type="Google" id="ProtNLM"/>
    </source>
</evidence>
<sequence length="474" mass="51330">MHILLLAASIPQKAHVFLSLLRGARTQGVEPGLRQERGREAIDFPEEWIAREAVWRVFLLGLLGSVHNVGGVSDAAAVLRFSHSEAKQERRPVGLIGLPIRAARARIGCTSGNVPTRQQLLSLSLSSRYISRHLVFSCPSATRQHQFVSSLADCPLIFRRSSAVFPPSATFPAMAVTALSASELLTLCEQDVSIKLTPEQLAPVLSTTPFIVIEGTFNARDIGRVPRSEQASQRLRPGFAFRSGGLSRLTDGGKATIAELGVRRIFDLRSQSEHATAPDPVVSETVTLVWEKPSKATPHVTLEPFAEGFGEAGYAAMYLDVLDSYSPSFRVILEHVRDRPEEPFLFHCTAGRDRTGVTAALLQTLAGEPAEIVALDYVLSRLGNEPVREDLERFARSGAGVLATSTVAAEDVDLTAPPPPGFDNLLNLRVRCLKAFLDALDEQYGPNGFVGYAKSLGFSDADLATIKTNLTAAP</sequence>
<dbReference type="PROSITE" id="PS00383">
    <property type="entry name" value="TYR_PHOSPHATASE_1"/>
    <property type="match status" value="1"/>
</dbReference>
<dbReference type="InterPro" id="IPR029021">
    <property type="entry name" value="Prot-tyrosine_phosphatase-like"/>
</dbReference>
<dbReference type="GeneID" id="25975538"/>
<protein>
    <recommendedName>
        <fullName evidence="3">Tyrosine specific protein phosphatases domain-containing protein</fullName>
    </recommendedName>
</protein>
<dbReference type="AlphaFoldDB" id="F0XI08"/>
<organism evidence="2">
    <name type="scientific">Grosmannia clavigera (strain kw1407 / UAMH 11150)</name>
    <name type="common">Blue stain fungus</name>
    <name type="synonym">Graphiocladiella clavigera</name>
    <dbReference type="NCBI Taxonomy" id="655863"/>
    <lineage>
        <taxon>Eukaryota</taxon>
        <taxon>Fungi</taxon>
        <taxon>Dikarya</taxon>
        <taxon>Ascomycota</taxon>
        <taxon>Pezizomycotina</taxon>
        <taxon>Sordariomycetes</taxon>
        <taxon>Sordariomycetidae</taxon>
        <taxon>Ophiostomatales</taxon>
        <taxon>Ophiostomataceae</taxon>
        <taxon>Leptographium</taxon>
    </lineage>
</organism>
<dbReference type="InterPro" id="IPR026893">
    <property type="entry name" value="Tyr/Ser_Pase_IphP-type"/>
</dbReference>
<dbReference type="Pfam" id="PF13350">
    <property type="entry name" value="Y_phosphatase3"/>
    <property type="match status" value="1"/>
</dbReference>
<dbReference type="InParanoid" id="F0XI08"/>
<dbReference type="Proteomes" id="UP000007796">
    <property type="component" value="Unassembled WGS sequence"/>
</dbReference>